<evidence type="ECO:0000256" key="3">
    <source>
        <dbReference type="ARBA" id="ARBA00022989"/>
    </source>
</evidence>
<dbReference type="AlphaFoldDB" id="A0A6M8J5Y1"/>
<keyword evidence="4 6" id="KW-0472">Membrane</keyword>
<proteinExistence type="predicted"/>
<keyword evidence="10" id="KW-1185">Reference proteome</keyword>
<evidence type="ECO:0000256" key="2">
    <source>
        <dbReference type="ARBA" id="ARBA00022692"/>
    </source>
</evidence>
<comment type="subcellular location">
    <subcellularLocation>
        <location evidence="1">Endomembrane system</location>
        <topology evidence="1">Multi-pass membrane protein</topology>
    </subcellularLocation>
    <subcellularLocation>
        <location evidence="5">Membrane</location>
        <topology evidence="5">Multi-pass membrane protein</topology>
    </subcellularLocation>
</comment>
<gene>
    <name evidence="9" type="ORF">HLV38_04205</name>
</gene>
<dbReference type="NCBIfam" id="NF005097">
    <property type="entry name" value="PRK06525.1"/>
    <property type="match status" value="1"/>
</dbReference>
<evidence type="ECO:0000256" key="6">
    <source>
        <dbReference type="SAM" id="Phobius"/>
    </source>
</evidence>
<dbReference type="KEGG" id="bwa:HLV38_04205"/>
<feature type="domain" description="NADH:quinone oxidoreductase/Mrp antiporter transmembrane" evidence="7">
    <location>
        <begin position="141"/>
        <end position="418"/>
    </location>
</feature>
<dbReference type="PANTHER" id="PTHR43373">
    <property type="entry name" value="NA(+)/H(+) ANTIPORTER SUBUNIT"/>
    <property type="match status" value="1"/>
</dbReference>
<feature type="transmembrane region" description="Helical" evidence="6">
    <location>
        <begin position="119"/>
        <end position="138"/>
    </location>
</feature>
<evidence type="ECO:0000256" key="5">
    <source>
        <dbReference type="RuleBase" id="RU000320"/>
    </source>
</evidence>
<feature type="transmembrane region" description="Helical" evidence="6">
    <location>
        <begin position="247"/>
        <end position="269"/>
    </location>
</feature>
<evidence type="ECO:0000256" key="4">
    <source>
        <dbReference type="ARBA" id="ARBA00023136"/>
    </source>
</evidence>
<feature type="transmembrane region" description="Helical" evidence="6">
    <location>
        <begin position="460"/>
        <end position="483"/>
    </location>
</feature>
<feature type="transmembrane region" description="Helical" evidence="6">
    <location>
        <begin position="376"/>
        <end position="396"/>
    </location>
</feature>
<feature type="transmembrane region" description="Helical" evidence="6">
    <location>
        <begin position="213"/>
        <end position="235"/>
    </location>
</feature>
<name>A0A6M8J5Y1_9ACTN</name>
<keyword evidence="3 6" id="KW-1133">Transmembrane helix</keyword>
<organism evidence="9 10">
    <name type="scientific">Berryella wangjianweii</name>
    <dbReference type="NCBI Taxonomy" id="2734634"/>
    <lineage>
        <taxon>Bacteria</taxon>
        <taxon>Bacillati</taxon>
        <taxon>Actinomycetota</taxon>
        <taxon>Coriobacteriia</taxon>
        <taxon>Eggerthellales</taxon>
        <taxon>Eggerthellaceae</taxon>
        <taxon>Berryella</taxon>
    </lineage>
</organism>
<sequence length="484" mass="51126">MVLNNLTLLAMASVLVPFVAAGLIVMIPQKYAKTLCIGAAAVSTALTLAVWNLMSSTGAESLTATFAALGNTAIFGFVFDKVSVLLAPCFVGIGLLISIYSVGYLNAGNREHADAPRRRFYAFFTVFIGAMAGFVYSSTILGQLLFFEVTGACSWALIGYYDTATARKSAMKALILTHIASLGLYAAAGILFLNTGTFDTSALVALPEGAKTAALLLILMAAWGKSAQLPFYMWLPSAMEAPTPVSAYLHGASMVKVGVALFARALIGAGPVNEVVGWVVVIGGILTCLFAFLMYLPQKDMKRLLAFSTISQLAYIFLGFGFYIFGSGLAFEGSVAHIFNHAFTKTLFFLVAGAFSYTMGTRMLPQIKGVLKKQPLLAIGFGVGAFAIAGAPPMNLFFSKYIVFCGGIHVAEGNPILMAIVIIALIETVGCFAWFLKWAGSVLPGEPSEVVANSQPVPKAMAGVLVVLIVMVMASSYIAAAWLG</sequence>
<feature type="transmembrane region" description="Helical" evidence="6">
    <location>
        <begin position="144"/>
        <end position="161"/>
    </location>
</feature>
<dbReference type="Pfam" id="PF00662">
    <property type="entry name" value="Proton_antipo_N"/>
    <property type="match status" value="1"/>
</dbReference>
<keyword evidence="2 5" id="KW-0812">Transmembrane</keyword>
<feature type="transmembrane region" description="Helical" evidence="6">
    <location>
        <begin position="85"/>
        <end position="107"/>
    </location>
</feature>
<evidence type="ECO:0000259" key="7">
    <source>
        <dbReference type="Pfam" id="PF00361"/>
    </source>
</evidence>
<feature type="transmembrane region" description="Helical" evidence="6">
    <location>
        <begin position="304"/>
        <end position="326"/>
    </location>
</feature>
<feature type="transmembrane region" description="Helical" evidence="6">
    <location>
        <begin position="275"/>
        <end position="297"/>
    </location>
</feature>
<feature type="transmembrane region" description="Helical" evidence="6">
    <location>
        <begin position="31"/>
        <end position="54"/>
    </location>
</feature>
<evidence type="ECO:0000313" key="10">
    <source>
        <dbReference type="Proteomes" id="UP000503297"/>
    </source>
</evidence>
<dbReference type="InterPro" id="IPR001750">
    <property type="entry name" value="ND/Mrp_TM"/>
</dbReference>
<feature type="transmembrane region" description="Helical" evidence="6">
    <location>
        <begin position="416"/>
        <end position="439"/>
    </location>
</feature>
<feature type="transmembrane region" description="Helical" evidence="6">
    <location>
        <begin position="173"/>
        <end position="193"/>
    </location>
</feature>
<dbReference type="EMBL" id="CP053716">
    <property type="protein sequence ID" value="QKF08023.1"/>
    <property type="molecule type" value="Genomic_DNA"/>
</dbReference>
<evidence type="ECO:0000313" key="9">
    <source>
        <dbReference type="EMBL" id="QKF08023.1"/>
    </source>
</evidence>
<dbReference type="GO" id="GO:0016020">
    <property type="term" value="C:membrane"/>
    <property type="evidence" value="ECO:0007669"/>
    <property type="project" value="UniProtKB-SubCell"/>
</dbReference>
<dbReference type="Proteomes" id="UP000503297">
    <property type="component" value="Chromosome"/>
</dbReference>
<dbReference type="PANTHER" id="PTHR43373:SF1">
    <property type="entry name" value="NA(+)_H(+) ANTIPORTER SUBUNIT A"/>
    <property type="match status" value="1"/>
</dbReference>
<feature type="transmembrane region" description="Helical" evidence="6">
    <location>
        <begin position="61"/>
        <end position="79"/>
    </location>
</feature>
<protein>
    <submittedName>
        <fullName evidence="9">Hydrogenase 4 subunit D</fullName>
    </submittedName>
</protein>
<dbReference type="InterPro" id="IPR050616">
    <property type="entry name" value="CPA3_Na-H_Antiporter_A"/>
</dbReference>
<feature type="domain" description="NADH-Ubiquinone oxidoreductase (complex I) chain 5 N-terminal" evidence="8">
    <location>
        <begin position="75"/>
        <end position="121"/>
    </location>
</feature>
<dbReference type="InterPro" id="IPR001516">
    <property type="entry name" value="Proton_antipo_N"/>
</dbReference>
<dbReference type="RefSeq" id="WP_173165577.1">
    <property type="nucleotide sequence ID" value="NZ_CP053716.1"/>
</dbReference>
<dbReference type="PRINTS" id="PR01434">
    <property type="entry name" value="NADHDHGNASE5"/>
</dbReference>
<evidence type="ECO:0000256" key="1">
    <source>
        <dbReference type="ARBA" id="ARBA00004127"/>
    </source>
</evidence>
<reference evidence="10" key="1">
    <citation type="submission" date="2020-05" db="EMBL/GenBank/DDBJ databases">
        <title>Novel species in genus Nocardioides.</title>
        <authorList>
            <person name="Zhang G."/>
        </authorList>
    </citation>
    <scope>NUCLEOTIDE SEQUENCE [LARGE SCALE GENOMIC DNA]</scope>
    <source>
        <strain evidence="10">zg-1050</strain>
    </source>
</reference>
<dbReference type="GO" id="GO:0012505">
    <property type="term" value="C:endomembrane system"/>
    <property type="evidence" value="ECO:0007669"/>
    <property type="project" value="UniProtKB-SubCell"/>
</dbReference>
<dbReference type="Pfam" id="PF00361">
    <property type="entry name" value="Proton_antipo_M"/>
    <property type="match status" value="1"/>
</dbReference>
<accession>A0A6M8J5Y1</accession>
<evidence type="ECO:0000259" key="8">
    <source>
        <dbReference type="Pfam" id="PF00662"/>
    </source>
</evidence>